<protein>
    <submittedName>
        <fullName evidence="1">Uncharacterized protein</fullName>
    </submittedName>
</protein>
<evidence type="ECO:0000313" key="2">
    <source>
        <dbReference type="Proteomes" id="UP000494122"/>
    </source>
</evidence>
<evidence type="ECO:0000313" key="1">
    <source>
        <dbReference type="EMBL" id="CAB3862881.1"/>
    </source>
</evidence>
<organism evidence="1 2">
    <name type="scientific">Achromobacter ruhlandii</name>
    <dbReference type="NCBI Taxonomy" id="72557"/>
    <lineage>
        <taxon>Bacteria</taxon>
        <taxon>Pseudomonadati</taxon>
        <taxon>Pseudomonadota</taxon>
        <taxon>Betaproteobacteria</taxon>
        <taxon>Burkholderiales</taxon>
        <taxon>Alcaligenaceae</taxon>
        <taxon>Achromobacter</taxon>
    </lineage>
</organism>
<dbReference type="Proteomes" id="UP000494122">
    <property type="component" value="Unassembled WGS sequence"/>
</dbReference>
<gene>
    <name evidence="1" type="ORF">LMG3328_02374</name>
</gene>
<dbReference type="AlphaFoldDB" id="A0A6S7CS77"/>
<proteinExistence type="predicted"/>
<name>A0A6S7CS77_9BURK</name>
<dbReference type="EMBL" id="CADILE010000006">
    <property type="protein sequence ID" value="CAB3862881.1"/>
    <property type="molecule type" value="Genomic_DNA"/>
</dbReference>
<accession>A0A6S7CS77</accession>
<reference evidence="1 2" key="1">
    <citation type="submission" date="2020-04" db="EMBL/GenBank/DDBJ databases">
        <authorList>
            <person name="De Canck E."/>
        </authorList>
    </citation>
    <scope>NUCLEOTIDE SEQUENCE [LARGE SCALE GENOMIC DNA]</scope>
    <source>
        <strain evidence="1 2">LMG 3328</strain>
    </source>
</reference>
<sequence length="291" mass="32663">MFYSFRWIDGKDSCLTHALERVRIFAIGVEHDEACIRISAITRFSGGIHRPVDQSGNRTRLAAARIAEHGQVTAKEAVWVDSDFRVGRQWTYAYLDATILSRFDDGTELNLCRQQHRIAHRWISLYAAPELVAILAVAFARVEQKAQGVQAHLAQRVGQVHQAEVLHSLALGILRTLHGDPFHLGHQVALVAWRKHVSIDARKRTRRACVQRDSVRRLNVQQYLDLVGRDKVNRPDAQGVCVRQWRETHTGSPQSSVSCPLDLGALCLAAKRCLSSSLMRNVVLSMAALGR</sequence>